<dbReference type="AlphaFoldDB" id="A0A1X7RJJ8"/>
<evidence type="ECO:0000313" key="1">
    <source>
        <dbReference type="EMBL" id="SMQ47599.1"/>
    </source>
</evidence>
<proteinExistence type="predicted"/>
<accession>A0A1X7RJJ8</accession>
<reference evidence="1 2" key="1">
    <citation type="submission" date="2016-06" db="EMBL/GenBank/DDBJ databases">
        <authorList>
            <person name="Kjaerup R.B."/>
            <person name="Dalgaard T.S."/>
            <person name="Juul-Madsen H.R."/>
        </authorList>
    </citation>
    <scope>NUCLEOTIDE SEQUENCE [LARGE SCALE GENOMIC DNA]</scope>
</reference>
<organism evidence="1 2">
    <name type="scientific">Zymoseptoria tritici (strain ST99CH_3D7)</name>
    <dbReference type="NCBI Taxonomy" id="1276538"/>
    <lineage>
        <taxon>Eukaryota</taxon>
        <taxon>Fungi</taxon>
        <taxon>Dikarya</taxon>
        <taxon>Ascomycota</taxon>
        <taxon>Pezizomycotina</taxon>
        <taxon>Dothideomycetes</taxon>
        <taxon>Dothideomycetidae</taxon>
        <taxon>Mycosphaerellales</taxon>
        <taxon>Mycosphaerellaceae</taxon>
        <taxon>Zymoseptoria</taxon>
    </lineage>
</organism>
<sequence length="79" mass="8908">MLQNLRPLANFTIPSFPPFSINRSFTHSLLHFYCTQFRTYRLLSVAAFLSRELLKRLLVIPAVSSKGILADAGASDPRN</sequence>
<gene>
    <name evidence="1" type="ORF">ZT3D7_G2747</name>
</gene>
<keyword evidence="2" id="KW-1185">Reference proteome</keyword>
<dbReference type="EMBL" id="LT853693">
    <property type="protein sequence ID" value="SMQ47599.1"/>
    <property type="molecule type" value="Genomic_DNA"/>
</dbReference>
<name>A0A1X7RJJ8_ZYMT9</name>
<protein>
    <submittedName>
        <fullName evidence="1">Uncharacterized protein</fullName>
    </submittedName>
</protein>
<dbReference type="Proteomes" id="UP000215127">
    <property type="component" value="Chromosome 2"/>
</dbReference>
<evidence type="ECO:0000313" key="2">
    <source>
        <dbReference type="Proteomes" id="UP000215127"/>
    </source>
</evidence>